<dbReference type="KEGG" id="hsai:HPS36_13350"/>
<evidence type="ECO:0000256" key="1">
    <source>
        <dbReference type="SAM" id="MobiDB-lite"/>
    </source>
</evidence>
<protein>
    <submittedName>
        <fullName evidence="2">Uncharacterized protein</fullName>
    </submittedName>
</protein>
<sequence>MEHLTATRRRLLAAGLAGGVGAVAGCLGTDDGGPSGGAKLSLSLSRVDGSLRDRYVRDRDAPADAWDEAALDAALAGEPYTTRHRRPFFATPDDPAYVLDDGTYHRLGSVVVGEVAEAYPVLRLYAVDDGETATDGDGGSAVDGGEGGDLPDADRRAVRIAYFAARARGNAGGYPVGLVERGGYVYRSEAARSESALLDDDGPERVAYRETTYRVDIERERFHEAVYRPTAEPVAERPERMESILRARLVGPRIDPDALSSEARRIVDRAAVEEYGETHPYSDAYAELVRALDARHFLDGDMRNDGGVGEGREELIRYGDEYYERYLRITGGEAE</sequence>
<organism evidence="2 3">
    <name type="scientific">Halorubrum salinarum</name>
    <dbReference type="NCBI Taxonomy" id="2739057"/>
    <lineage>
        <taxon>Archaea</taxon>
        <taxon>Methanobacteriati</taxon>
        <taxon>Methanobacteriota</taxon>
        <taxon>Stenosarchaea group</taxon>
        <taxon>Halobacteria</taxon>
        <taxon>Halobacteriales</taxon>
        <taxon>Haloferacaceae</taxon>
        <taxon>Halorubrum</taxon>
    </lineage>
</organism>
<accession>A0A7D4C748</accession>
<reference evidence="2 3" key="1">
    <citation type="submission" date="2020-05" db="EMBL/GenBank/DDBJ databases">
        <title>Halorubrum RHB-C sp.nov., an extremely halophilic archaeon isolated from solar salt farm.</title>
        <authorList>
            <person name="Ho H."/>
            <person name="Danganan R.E."/>
            <person name="Dedeles G.R."/>
            <person name="Kim S.-G."/>
        </authorList>
    </citation>
    <scope>NUCLEOTIDE SEQUENCE [LARGE SCALE GENOMIC DNA]</scope>
    <source>
        <strain evidence="2 3">RHB-C</strain>
    </source>
</reference>
<dbReference type="RefSeq" id="WP_173230520.1">
    <property type="nucleotide sequence ID" value="NZ_CP053941.1"/>
</dbReference>
<name>A0A7D4C748_9EURY</name>
<feature type="compositionally biased region" description="Gly residues" evidence="1">
    <location>
        <begin position="136"/>
        <end position="148"/>
    </location>
</feature>
<dbReference type="AlphaFoldDB" id="A0A7D4C748"/>
<keyword evidence="3" id="KW-1185">Reference proteome</keyword>
<dbReference type="InterPro" id="IPR006311">
    <property type="entry name" value="TAT_signal"/>
</dbReference>
<gene>
    <name evidence="2" type="ORF">HPS36_13350</name>
</gene>
<dbReference type="PROSITE" id="PS51318">
    <property type="entry name" value="TAT"/>
    <property type="match status" value="1"/>
</dbReference>
<proteinExistence type="predicted"/>
<evidence type="ECO:0000313" key="3">
    <source>
        <dbReference type="Proteomes" id="UP000505020"/>
    </source>
</evidence>
<dbReference type="GeneID" id="55596006"/>
<dbReference type="EMBL" id="CP053941">
    <property type="protein sequence ID" value="QKG93798.1"/>
    <property type="molecule type" value="Genomic_DNA"/>
</dbReference>
<feature type="region of interest" description="Disordered" evidence="1">
    <location>
        <begin position="130"/>
        <end position="150"/>
    </location>
</feature>
<evidence type="ECO:0000313" key="2">
    <source>
        <dbReference type="EMBL" id="QKG93798.1"/>
    </source>
</evidence>
<dbReference type="Proteomes" id="UP000505020">
    <property type="component" value="Chromosome"/>
</dbReference>